<evidence type="ECO:0000313" key="1">
    <source>
        <dbReference type="EMBL" id="KTD38272.1"/>
    </source>
</evidence>
<dbReference type="SUPFAM" id="SSF53756">
    <property type="entry name" value="UDP-Glycosyltransferase/glycogen phosphorylase"/>
    <property type="match status" value="1"/>
</dbReference>
<evidence type="ECO:0008006" key="3">
    <source>
        <dbReference type="Google" id="ProtNLM"/>
    </source>
</evidence>
<gene>
    <name evidence="1" type="ORF">Loak_1948</name>
</gene>
<organism evidence="1 2">
    <name type="scientific">Legionella oakridgensis</name>
    <dbReference type="NCBI Taxonomy" id="29423"/>
    <lineage>
        <taxon>Bacteria</taxon>
        <taxon>Pseudomonadati</taxon>
        <taxon>Pseudomonadota</taxon>
        <taxon>Gammaproteobacteria</taxon>
        <taxon>Legionellales</taxon>
        <taxon>Legionellaceae</taxon>
        <taxon>Legionella</taxon>
    </lineage>
</organism>
<dbReference type="Gene3D" id="3.40.50.2000">
    <property type="entry name" value="Glycogen Phosphorylase B"/>
    <property type="match status" value="1"/>
</dbReference>
<dbReference type="AlphaFoldDB" id="A0A0W0X101"/>
<proteinExistence type="predicted"/>
<accession>A0A0W0X101</accession>
<name>A0A0W0X101_9GAMM</name>
<dbReference type="PATRIC" id="fig|29423.5.peg.2045"/>
<dbReference type="EMBL" id="LNYP01000029">
    <property type="protein sequence ID" value="KTD38272.1"/>
    <property type="molecule type" value="Genomic_DNA"/>
</dbReference>
<dbReference type="Proteomes" id="UP000054858">
    <property type="component" value="Unassembled WGS sequence"/>
</dbReference>
<comment type="caution">
    <text evidence="1">The sequence shown here is derived from an EMBL/GenBank/DDBJ whole genome shotgun (WGS) entry which is preliminary data.</text>
</comment>
<sequence length="413" mass="48590">MRIFWGGLKRKNHKWAVGSKLSETKGWDELDIQPQQSPYVMKKRSHIKVLFINSVNGSMGRLSKALMMYEGIEADCIVPSFYPRRNFVYPGEANIYQIFTHEDWRQYLKWAVRHYDIIQTSTFPIWPAVAECYDWLTKVLGQRHVWRETGFVHHYLHREEILPLKDYFSDIRSRRPPQPERFCCNTFQHNTTHFLTGTNMVFYSSPEKGAYLNGKHTYWLPTIRDPECFKVKDKLDNKDNLLIYVPHHDNAAWKGFTIINQMLRECRDEGLPIEIVTATTAHQYFPEIVYFDFSKTKSEDRKPYPLPYYMIPELLNHVDIVVDQIVMGCYGNTAVEAMLTGIPVVGQKRYEEIKDAPIWEVTIDNFKVRMRELINNPEHRVQLGSQGRNWAIAHHSPQAVAKIAAEKYRMILE</sequence>
<protein>
    <recommendedName>
        <fullName evidence="3">Glycosyltransferase</fullName>
    </recommendedName>
</protein>
<dbReference type="RefSeq" id="WP_025384647.1">
    <property type="nucleotide sequence ID" value="NZ_LCUA01000003.1"/>
</dbReference>
<reference evidence="1 2" key="1">
    <citation type="submission" date="2015-11" db="EMBL/GenBank/DDBJ databases">
        <title>Genomic analysis of 38 Legionella species identifies large and diverse effector repertoires.</title>
        <authorList>
            <person name="Burstein D."/>
            <person name="Amaro F."/>
            <person name="Zusman T."/>
            <person name="Lifshitz Z."/>
            <person name="Cohen O."/>
            <person name="Gilbert J.A."/>
            <person name="Pupko T."/>
            <person name="Shuman H.A."/>
            <person name="Segal G."/>
        </authorList>
    </citation>
    <scope>NUCLEOTIDE SEQUENCE [LARGE SCALE GENOMIC DNA]</scope>
    <source>
        <strain evidence="1 2">Oak Ridge-10</strain>
    </source>
</reference>
<evidence type="ECO:0000313" key="2">
    <source>
        <dbReference type="Proteomes" id="UP000054858"/>
    </source>
</evidence>